<dbReference type="PANTHER" id="PTHR34856">
    <property type="entry name" value="PROTEIN NRFD"/>
    <property type="match status" value="1"/>
</dbReference>
<accession>A0ABM9YDA4</accession>
<dbReference type="EMBL" id="AALD02000004">
    <property type="protein sequence ID" value="EEQ11939.1"/>
    <property type="molecule type" value="Genomic_DNA"/>
</dbReference>
<feature type="transmembrane region" description="Helical" evidence="10">
    <location>
        <begin position="503"/>
        <end position="527"/>
    </location>
</feature>
<dbReference type="InterPro" id="IPR017900">
    <property type="entry name" value="4Fe4S_Fe_S_CS"/>
</dbReference>
<evidence type="ECO:0000256" key="4">
    <source>
        <dbReference type="ARBA" id="ARBA00022692"/>
    </source>
</evidence>
<dbReference type="NCBIfam" id="TIGR03148">
    <property type="entry name" value="cyt_nit_nrfD"/>
    <property type="match status" value="1"/>
</dbReference>
<dbReference type="Gene3D" id="3.30.70.20">
    <property type="match status" value="2"/>
</dbReference>
<comment type="subcellular location">
    <subcellularLocation>
        <location evidence="1">Cell membrane</location>
        <topology evidence="1">Multi-pass membrane protein</topology>
    </subcellularLocation>
</comment>
<feature type="transmembrane region" description="Helical" evidence="10">
    <location>
        <begin position="232"/>
        <end position="252"/>
    </location>
</feature>
<dbReference type="Gene3D" id="1.20.1630.10">
    <property type="entry name" value="Formate dehydrogenase/DMSO reductase domain"/>
    <property type="match status" value="1"/>
</dbReference>
<dbReference type="Proteomes" id="UP000003027">
    <property type="component" value="Unassembled WGS sequence"/>
</dbReference>
<dbReference type="PROSITE" id="PS00198">
    <property type="entry name" value="4FE4S_FER_1"/>
    <property type="match status" value="1"/>
</dbReference>
<evidence type="ECO:0000313" key="13">
    <source>
        <dbReference type="Proteomes" id="UP000003027"/>
    </source>
</evidence>
<evidence type="ECO:0000256" key="6">
    <source>
        <dbReference type="ARBA" id="ARBA00022989"/>
    </source>
</evidence>
<keyword evidence="3" id="KW-1003">Cell membrane</keyword>
<dbReference type="InterPro" id="IPR017896">
    <property type="entry name" value="4Fe4S_Fe-S-bd"/>
</dbReference>
<evidence type="ECO:0000256" key="3">
    <source>
        <dbReference type="ARBA" id="ARBA00022475"/>
    </source>
</evidence>
<keyword evidence="9 10" id="KW-0472">Membrane</keyword>
<feature type="domain" description="4Fe-4S ferredoxin-type" evidence="11">
    <location>
        <begin position="72"/>
        <end position="103"/>
    </location>
</feature>
<protein>
    <recommendedName>
        <fullName evidence="11">4Fe-4S ferredoxin-type domain-containing protein</fullName>
    </recommendedName>
</protein>
<evidence type="ECO:0000256" key="1">
    <source>
        <dbReference type="ARBA" id="ARBA00004651"/>
    </source>
</evidence>
<evidence type="ECO:0000256" key="2">
    <source>
        <dbReference type="ARBA" id="ARBA00008929"/>
    </source>
</evidence>
<organism evidence="12 13">
    <name type="scientific">Yersinia mollaretii (strain ATCC 43969 / DSM 18520 / CIP 103324 / CNY 7263 / WAIP 204)</name>
    <dbReference type="NCBI Taxonomy" id="349967"/>
    <lineage>
        <taxon>Bacteria</taxon>
        <taxon>Pseudomonadati</taxon>
        <taxon>Pseudomonadota</taxon>
        <taxon>Gammaproteobacteria</taxon>
        <taxon>Enterobacterales</taxon>
        <taxon>Yersiniaceae</taxon>
        <taxon>Yersinia</taxon>
    </lineage>
</organism>
<proteinExistence type="inferred from homology"/>
<feature type="transmembrane region" description="Helical" evidence="10">
    <location>
        <begin position="395"/>
        <end position="418"/>
    </location>
</feature>
<evidence type="ECO:0000313" key="12">
    <source>
        <dbReference type="EMBL" id="EEQ11939.1"/>
    </source>
</evidence>
<dbReference type="Pfam" id="PF03916">
    <property type="entry name" value="NrfD"/>
    <property type="match status" value="1"/>
</dbReference>
<dbReference type="SUPFAM" id="SSF54862">
    <property type="entry name" value="4Fe-4S ferredoxins"/>
    <property type="match status" value="1"/>
</dbReference>
<keyword evidence="7" id="KW-0408">Iron</keyword>
<evidence type="ECO:0000259" key="11">
    <source>
        <dbReference type="PROSITE" id="PS51379"/>
    </source>
</evidence>
<feature type="domain" description="4Fe-4S ferredoxin-type" evidence="11">
    <location>
        <begin position="26"/>
        <end position="56"/>
    </location>
</feature>
<keyword evidence="13" id="KW-1185">Reference proteome</keyword>
<comment type="similarity">
    <text evidence="2">Belongs to the NrfD family.</text>
</comment>
<sequence>MGALIFMTGSTGRSLALSGTVDGVRYGMLHDETRCIGCTACMDACREVNHVPAGVSRLSIIRSQPIGEFPAVKYQFYRHSCQHCDHAPCVDVCPTGASYRDKATGIIDVNPDLCVGCQYCIAACPYRVRFIHPVTKTADKCDFCRKTNLKQGKQPACVLSCPTKALVFGNLDDPNSELVKLLHQRTVYRAKLHLGTQPKLVPCAFSVWGDNRMSAQANTPFHFESLVWDWPIAIYLFLIGVSAGMVVVSLLVKRQVLGEEAAQSGLLKSTAIIAPLAVICGLLILILHLTRPWTFWKLMFFYSTSSVMSLGVMLFQLYMGVLLLWLAVIFRHWIAAQLQPYPKLSWVSTLLNKIAPIECKLEPFMLFLAVALGAYTGFLLSALKSYPLLNNPVLPVLFLFSGVSSGIAAMVLCAVAVFKEPIDSPALAFIHRLEKPVVWLELFLLLAFFTGLWFGGGQKEVAVAVALGSGFWAAMFWVGVVGCGMVLPLALNRYCSHHLRHRISFLLTVSGMSLFGVFVLRFFILYAGQMTVA</sequence>
<feature type="domain" description="4Fe-4S ferredoxin-type" evidence="11">
    <location>
        <begin position="105"/>
        <end position="134"/>
    </location>
</feature>
<dbReference type="InterPro" id="IPR005614">
    <property type="entry name" value="NrfD-like"/>
</dbReference>
<keyword evidence="8" id="KW-0411">Iron-sulfur</keyword>
<dbReference type="InterPro" id="IPR017566">
    <property type="entry name" value="NrfD"/>
</dbReference>
<keyword evidence="4 10" id="KW-0812">Transmembrane</keyword>
<feature type="transmembrane region" description="Helical" evidence="10">
    <location>
        <begin position="310"/>
        <end position="330"/>
    </location>
</feature>
<keyword evidence="5" id="KW-0479">Metal-binding</keyword>
<dbReference type="Pfam" id="PF13247">
    <property type="entry name" value="Fer4_11"/>
    <property type="match status" value="1"/>
</dbReference>
<name>A0ABM9YDA4_YERMW</name>
<dbReference type="PANTHER" id="PTHR34856:SF2">
    <property type="entry name" value="PROTEIN NRFD"/>
    <property type="match status" value="1"/>
</dbReference>
<evidence type="ECO:0000256" key="10">
    <source>
        <dbReference type="SAM" id="Phobius"/>
    </source>
</evidence>
<evidence type="ECO:0000256" key="9">
    <source>
        <dbReference type="ARBA" id="ARBA00023136"/>
    </source>
</evidence>
<feature type="transmembrane region" description="Helical" evidence="10">
    <location>
        <begin position="272"/>
        <end position="290"/>
    </location>
</feature>
<feature type="transmembrane region" description="Helical" evidence="10">
    <location>
        <begin position="438"/>
        <end position="455"/>
    </location>
</feature>
<feature type="transmembrane region" description="Helical" evidence="10">
    <location>
        <begin position="461"/>
        <end position="491"/>
    </location>
</feature>
<keyword evidence="6 10" id="KW-1133">Transmembrane helix</keyword>
<evidence type="ECO:0000256" key="7">
    <source>
        <dbReference type="ARBA" id="ARBA00023004"/>
    </source>
</evidence>
<gene>
    <name evidence="12" type="ORF">ymoll0001_23270</name>
</gene>
<comment type="caution">
    <text evidence="12">The sequence shown here is derived from an EMBL/GenBank/DDBJ whole genome shotgun (WGS) entry which is preliminary data.</text>
</comment>
<dbReference type="PROSITE" id="PS51379">
    <property type="entry name" value="4FE4S_FER_2"/>
    <property type="match status" value="3"/>
</dbReference>
<dbReference type="InterPro" id="IPR052049">
    <property type="entry name" value="Electron_transfer_protein"/>
</dbReference>
<feature type="transmembrane region" description="Helical" evidence="10">
    <location>
        <begin position="364"/>
        <end position="383"/>
    </location>
</feature>
<evidence type="ECO:0000256" key="5">
    <source>
        <dbReference type="ARBA" id="ARBA00022723"/>
    </source>
</evidence>
<reference evidence="12" key="1">
    <citation type="submission" date="2008-12" db="EMBL/GenBank/DDBJ databases">
        <title>Annotation of the Yersinia mollaretii ATCC 43969 genome.</title>
        <authorList>
            <person name="Read T.D."/>
            <person name="Akmal A."/>
            <person name="Bishop-Lilly K."/>
            <person name="Chen P.E."/>
            <person name="Cook C."/>
            <person name="Kiley M.P."/>
            <person name="Lentz S."/>
            <person name="Mateczun A."/>
            <person name="Nagarajan N."/>
            <person name="Nolan N."/>
            <person name="Osborne B.I."/>
            <person name="Pop M."/>
            <person name="Sozhamannan S."/>
            <person name="Stewart A.C."/>
            <person name="Sulakvelidze A."/>
            <person name="Thomason B."/>
            <person name="Willner K."/>
            <person name="Zwick M.E."/>
        </authorList>
    </citation>
    <scope>NUCLEOTIDE SEQUENCE [LARGE SCALE GENOMIC DNA]</scope>
    <source>
        <strain evidence="12">ATCC 43969</strain>
    </source>
</reference>
<evidence type="ECO:0000256" key="8">
    <source>
        <dbReference type="ARBA" id="ARBA00023014"/>
    </source>
</evidence>
<dbReference type="CDD" id="cd10551">
    <property type="entry name" value="PsrB"/>
    <property type="match status" value="1"/>
</dbReference>